<keyword evidence="3" id="KW-1185">Reference proteome</keyword>
<keyword evidence="1" id="KW-0732">Signal</keyword>
<gene>
    <name evidence="2" type="ORF">DMAD_11226</name>
</gene>
<evidence type="ECO:0000313" key="2">
    <source>
        <dbReference type="EMBL" id="BFF93361.1"/>
    </source>
</evidence>
<sequence length="175" mass="20470">MKLLLIILLASTSYHLVDAVLPKPHINRQSNKDLPPNNKHISDVPIIEALRQRIYQKIETVKWKGHLKSWVDVGVHMLSGPISRINEAVISVGYDPTYEQVMAKTRQLIWEKSHRAMDIVWGKLSWLLGVLHAKILTTLEQKKKQNLEHMEVLEEPEKLDVQYKDYEVYMRESRK</sequence>
<accession>A0AAU9FCE0</accession>
<proteinExistence type="predicted"/>
<dbReference type="EMBL" id="AP029264">
    <property type="protein sequence ID" value="BFF93361.1"/>
    <property type="molecule type" value="Genomic_DNA"/>
</dbReference>
<reference evidence="2 3" key="1">
    <citation type="submission" date="2024-02" db="EMBL/GenBank/DDBJ databases">
        <title>A chromosome-level genome assembly of Drosophila madeirensis, a fruit fly species endemic to Madeira island.</title>
        <authorList>
            <person name="Tomihara K."/>
            <person name="Llopart A."/>
            <person name="Yamamoto D."/>
        </authorList>
    </citation>
    <scope>NUCLEOTIDE SEQUENCE [LARGE SCALE GENOMIC DNA]</scope>
    <source>
        <strain evidence="2 3">RF1</strain>
    </source>
</reference>
<evidence type="ECO:0000256" key="1">
    <source>
        <dbReference type="SAM" id="SignalP"/>
    </source>
</evidence>
<dbReference type="AlphaFoldDB" id="A0AAU9FCE0"/>
<organism evidence="2 3">
    <name type="scientific">Drosophila madeirensis</name>
    <name type="common">Fruit fly</name>
    <dbReference type="NCBI Taxonomy" id="30013"/>
    <lineage>
        <taxon>Eukaryota</taxon>
        <taxon>Metazoa</taxon>
        <taxon>Ecdysozoa</taxon>
        <taxon>Arthropoda</taxon>
        <taxon>Hexapoda</taxon>
        <taxon>Insecta</taxon>
        <taxon>Pterygota</taxon>
        <taxon>Neoptera</taxon>
        <taxon>Endopterygota</taxon>
        <taxon>Diptera</taxon>
        <taxon>Brachycera</taxon>
        <taxon>Muscomorpha</taxon>
        <taxon>Ephydroidea</taxon>
        <taxon>Drosophilidae</taxon>
        <taxon>Drosophila</taxon>
        <taxon>Sophophora</taxon>
    </lineage>
</organism>
<feature type="signal peptide" evidence="1">
    <location>
        <begin position="1"/>
        <end position="19"/>
    </location>
</feature>
<dbReference type="Proteomes" id="UP001500889">
    <property type="component" value="Chromosome U"/>
</dbReference>
<protein>
    <submittedName>
        <fullName evidence="2">Uncharacterized protein</fullName>
    </submittedName>
</protein>
<name>A0AAU9FCE0_DROMD</name>
<feature type="chain" id="PRO_5043414887" evidence="1">
    <location>
        <begin position="20"/>
        <end position="175"/>
    </location>
</feature>
<evidence type="ECO:0000313" key="3">
    <source>
        <dbReference type="Proteomes" id="UP001500889"/>
    </source>
</evidence>